<dbReference type="PROSITE" id="PS50198">
    <property type="entry name" value="PPIC_PPIASE_2"/>
    <property type="match status" value="2"/>
</dbReference>
<sequence>MKKYILGILILGSQLVTIAQKKEKTLFKIDKVPTYVSEFEKLFSRNNATIGASDFEQNLQLMVDYKLKLRQAKLEGIDTLTSLQKELKKYKADLASPFFTDDETLKDLLNEAYSRSLHQVKASHILIMTKDNDTIEAFNKINKIKKELDKGADFEKLAVQYSEDKSVEKNKGDLGYFSVFRMVYPFENAAYSTPVGQVSKIIKTRFGYHLLKIYDKSKIDGKLKVAHVMVAGLEEDKKQKIDSIYKQLKAGEKFEILTKKYSDDKRSANNGGELKPFTKGSLPPSFEEVAFSLTIPNSYSEPFATPYGWHIVKYIGNEPMPSFEEAKEGLKKKILNDDRGTKPKEVAFNKLKEKHHITIDKQALKVFENDKVYQISADSLQKVLIRFKDEEIKQSDFANYIKSRRASNPSVYFDKFKTEKTKEYVVDHLEEENDKFKETISTYRNGLVIFELMKTHVWDVPVKQPEKVEDFYQENFENYKEKGDKFEEVKGYVESDYQDKIQKEWLAELRANSKIKFSRRQVKKLKKAYQNE</sequence>
<dbReference type="Proteomes" id="UP000745859">
    <property type="component" value="Unassembled WGS sequence"/>
</dbReference>
<dbReference type="InterPro" id="IPR050245">
    <property type="entry name" value="PrsA_foldase"/>
</dbReference>
<dbReference type="PANTHER" id="PTHR47245:SF2">
    <property type="entry name" value="PEPTIDYL-PROLYL CIS-TRANS ISOMERASE HP_0175-RELATED"/>
    <property type="match status" value="1"/>
</dbReference>
<dbReference type="RefSeq" id="WP_167188422.1">
    <property type="nucleotide sequence ID" value="NZ_JAASQL010000003.1"/>
</dbReference>
<dbReference type="PANTHER" id="PTHR47245">
    <property type="entry name" value="PEPTIDYLPROLYL ISOMERASE"/>
    <property type="match status" value="1"/>
</dbReference>
<name>A0ABX0UCZ0_9FLAO</name>
<feature type="domain" description="PpiC" evidence="2">
    <location>
        <begin position="220"/>
        <end position="316"/>
    </location>
</feature>
<keyword evidence="4" id="KW-1185">Reference proteome</keyword>
<organism evidence="3 4">
    <name type="scientific">Wenyingzhuangia heitensis</name>
    <dbReference type="NCBI Taxonomy" id="1487859"/>
    <lineage>
        <taxon>Bacteria</taxon>
        <taxon>Pseudomonadati</taxon>
        <taxon>Bacteroidota</taxon>
        <taxon>Flavobacteriia</taxon>
        <taxon>Flavobacteriales</taxon>
        <taxon>Flavobacteriaceae</taxon>
        <taxon>Wenyingzhuangia</taxon>
    </lineage>
</organism>
<keyword evidence="1" id="KW-0697">Rotamase</keyword>
<evidence type="ECO:0000259" key="2">
    <source>
        <dbReference type="PROSITE" id="PS50198"/>
    </source>
</evidence>
<comment type="caution">
    <text evidence="3">The sequence shown here is derived from an EMBL/GenBank/DDBJ whole genome shotgun (WGS) entry which is preliminary data.</text>
</comment>
<reference evidence="3 4" key="1">
    <citation type="submission" date="2020-03" db="EMBL/GenBank/DDBJ databases">
        <title>Genomic Encyclopedia of Type Strains, Phase IV (KMG-IV): sequencing the most valuable type-strain genomes for metagenomic binning, comparative biology and taxonomic classification.</title>
        <authorList>
            <person name="Goeker M."/>
        </authorList>
    </citation>
    <scope>NUCLEOTIDE SEQUENCE [LARGE SCALE GENOMIC DNA]</scope>
    <source>
        <strain evidence="3 4">DSM 101599</strain>
    </source>
</reference>
<accession>A0ABX0UCZ0</accession>
<dbReference type="EC" id="5.2.1.8" evidence="3"/>
<evidence type="ECO:0000313" key="4">
    <source>
        <dbReference type="Proteomes" id="UP000745859"/>
    </source>
</evidence>
<dbReference type="SUPFAM" id="SSF54534">
    <property type="entry name" value="FKBP-like"/>
    <property type="match status" value="2"/>
</dbReference>
<dbReference type="InterPro" id="IPR000297">
    <property type="entry name" value="PPIase_PpiC"/>
</dbReference>
<proteinExistence type="predicted"/>
<protein>
    <submittedName>
        <fullName evidence="3">Peptidyl-prolyl cis-trans isomerase SurA</fullName>
        <ecNumber evidence="3">5.2.1.8</ecNumber>
    </submittedName>
</protein>
<dbReference type="EMBL" id="JAASQL010000003">
    <property type="protein sequence ID" value="NIJ45740.1"/>
    <property type="molecule type" value="Genomic_DNA"/>
</dbReference>
<dbReference type="Pfam" id="PF13616">
    <property type="entry name" value="Rotamase_3"/>
    <property type="match status" value="1"/>
</dbReference>
<feature type="domain" description="PpiC" evidence="2">
    <location>
        <begin position="117"/>
        <end position="215"/>
    </location>
</feature>
<gene>
    <name evidence="3" type="ORF">FHR24_002211</name>
</gene>
<keyword evidence="1 3" id="KW-0413">Isomerase</keyword>
<dbReference type="GO" id="GO:0003755">
    <property type="term" value="F:peptidyl-prolyl cis-trans isomerase activity"/>
    <property type="evidence" value="ECO:0007669"/>
    <property type="project" value="UniProtKB-EC"/>
</dbReference>
<evidence type="ECO:0000256" key="1">
    <source>
        <dbReference type="PROSITE-ProRule" id="PRU00278"/>
    </source>
</evidence>
<dbReference type="InterPro" id="IPR046357">
    <property type="entry name" value="PPIase_dom_sf"/>
</dbReference>
<evidence type="ECO:0000313" key="3">
    <source>
        <dbReference type="EMBL" id="NIJ45740.1"/>
    </source>
</evidence>
<dbReference type="Gene3D" id="3.10.50.40">
    <property type="match status" value="2"/>
</dbReference>
<dbReference type="Pfam" id="PF00639">
    <property type="entry name" value="Rotamase"/>
    <property type="match status" value="1"/>
</dbReference>